<feature type="transmembrane region" description="Helical" evidence="1">
    <location>
        <begin position="41"/>
        <end position="58"/>
    </location>
</feature>
<evidence type="ECO:0000256" key="1">
    <source>
        <dbReference type="SAM" id="Phobius"/>
    </source>
</evidence>
<accession>X0W751</accession>
<dbReference type="AlphaFoldDB" id="X0W751"/>
<sequence>SIEMTDERERTKQMTCKVFELVIGIVIVITLYAGGHGEVHQQIAAGCLATAALVSGLLRKTKK</sequence>
<feature type="non-terminal residue" evidence="2">
    <location>
        <position position="1"/>
    </location>
</feature>
<organism evidence="2">
    <name type="scientific">marine sediment metagenome</name>
    <dbReference type="NCBI Taxonomy" id="412755"/>
    <lineage>
        <taxon>unclassified sequences</taxon>
        <taxon>metagenomes</taxon>
        <taxon>ecological metagenomes</taxon>
    </lineage>
</organism>
<protein>
    <submittedName>
        <fullName evidence="2">Uncharacterized protein</fullName>
    </submittedName>
</protein>
<name>X0W751_9ZZZZ</name>
<reference evidence="2" key="1">
    <citation type="journal article" date="2014" name="Front. Microbiol.">
        <title>High frequency of phylogenetically diverse reductive dehalogenase-homologous genes in deep subseafloor sedimentary metagenomes.</title>
        <authorList>
            <person name="Kawai M."/>
            <person name="Futagami T."/>
            <person name="Toyoda A."/>
            <person name="Takaki Y."/>
            <person name="Nishi S."/>
            <person name="Hori S."/>
            <person name="Arai W."/>
            <person name="Tsubouchi T."/>
            <person name="Morono Y."/>
            <person name="Uchiyama I."/>
            <person name="Ito T."/>
            <person name="Fujiyama A."/>
            <person name="Inagaki F."/>
            <person name="Takami H."/>
        </authorList>
    </citation>
    <scope>NUCLEOTIDE SEQUENCE</scope>
    <source>
        <strain evidence="2">Expedition CK06-06</strain>
    </source>
</reference>
<keyword evidence="1" id="KW-0472">Membrane</keyword>
<gene>
    <name evidence="2" type="ORF">S01H1_38863</name>
</gene>
<evidence type="ECO:0000313" key="2">
    <source>
        <dbReference type="EMBL" id="GAG08461.1"/>
    </source>
</evidence>
<proteinExistence type="predicted"/>
<dbReference type="EMBL" id="BARS01024487">
    <property type="protein sequence ID" value="GAG08461.1"/>
    <property type="molecule type" value="Genomic_DNA"/>
</dbReference>
<keyword evidence="1" id="KW-0812">Transmembrane</keyword>
<feature type="transmembrane region" description="Helical" evidence="1">
    <location>
        <begin position="18"/>
        <end position="35"/>
    </location>
</feature>
<comment type="caution">
    <text evidence="2">The sequence shown here is derived from an EMBL/GenBank/DDBJ whole genome shotgun (WGS) entry which is preliminary data.</text>
</comment>
<keyword evidence="1" id="KW-1133">Transmembrane helix</keyword>